<organism evidence="2 3">
    <name type="scientific">Spirosoma foliorum</name>
    <dbReference type="NCBI Taxonomy" id="2710596"/>
    <lineage>
        <taxon>Bacteria</taxon>
        <taxon>Pseudomonadati</taxon>
        <taxon>Bacteroidota</taxon>
        <taxon>Cytophagia</taxon>
        <taxon>Cytophagales</taxon>
        <taxon>Cytophagaceae</taxon>
        <taxon>Spirosoma</taxon>
    </lineage>
</organism>
<feature type="chain" id="PRO_5029001613" evidence="1">
    <location>
        <begin position="24"/>
        <end position="264"/>
    </location>
</feature>
<evidence type="ECO:0000313" key="2">
    <source>
        <dbReference type="EMBL" id="QMW06171.1"/>
    </source>
</evidence>
<feature type="signal peptide" evidence="1">
    <location>
        <begin position="1"/>
        <end position="23"/>
    </location>
</feature>
<accession>A0A7G5H4X9</accession>
<dbReference type="KEGG" id="sfol:H3H32_15405"/>
<keyword evidence="3" id="KW-1185">Reference proteome</keyword>
<reference evidence="2 3" key="1">
    <citation type="submission" date="2020-07" db="EMBL/GenBank/DDBJ databases">
        <title>Spirosoma foliorum sp. nov., isolated from the leaves on the Nejang mountain Korea, Republic of.</title>
        <authorList>
            <person name="Ho H."/>
            <person name="Lee Y.-J."/>
            <person name="Nurcahyanto D.-A."/>
            <person name="Kim S.-G."/>
        </authorList>
    </citation>
    <scope>NUCLEOTIDE SEQUENCE [LARGE SCALE GENOMIC DNA]</scope>
    <source>
        <strain evidence="2 3">PL0136</strain>
    </source>
</reference>
<gene>
    <name evidence="2" type="ORF">H3H32_15405</name>
</gene>
<keyword evidence="1" id="KW-0732">Signal</keyword>
<dbReference type="Proteomes" id="UP000515369">
    <property type="component" value="Chromosome"/>
</dbReference>
<evidence type="ECO:0000256" key="1">
    <source>
        <dbReference type="SAM" id="SignalP"/>
    </source>
</evidence>
<name>A0A7G5H4X9_9BACT</name>
<sequence length="264" mass="30060">MIKLFSLYCLIALAILTSGRSFAQTKTLAAKENELVSLYAKLKGDPDQIDKNATRFANELAAVLKANPATLTYPFKKLTDKIFCFTQTSADGKFRVYSWDTESGGTMHFFNQIYQWSDNSKVFTKVLKYSEEEGGDAGYFCSKIYTVTIKNKNYYLVISNGVYSTKDASQSISVFTIDNEKLNDTVELFKTKTSTLNRIDVGFDFFSVVDRPERPLELITYDDKRKIVYIPVVDDQGKVSKRNILYQLKGSYFEFIGIETGKRN</sequence>
<protein>
    <submittedName>
        <fullName evidence="2">Uncharacterized protein</fullName>
    </submittedName>
</protein>
<proteinExistence type="predicted"/>
<dbReference type="EMBL" id="CP059732">
    <property type="protein sequence ID" value="QMW06171.1"/>
    <property type="molecule type" value="Genomic_DNA"/>
</dbReference>
<evidence type="ECO:0000313" key="3">
    <source>
        <dbReference type="Proteomes" id="UP000515369"/>
    </source>
</evidence>
<dbReference type="AlphaFoldDB" id="A0A7G5H4X9"/>
<dbReference type="RefSeq" id="WP_182463543.1">
    <property type="nucleotide sequence ID" value="NZ_CP059732.1"/>
</dbReference>